<name>A0ABM8YWI8_9PROT</name>
<organism evidence="1 2">
    <name type="scientific">Candidatus Nitrotoga arctica</name>
    <dbReference type="NCBI Taxonomy" id="453162"/>
    <lineage>
        <taxon>Bacteria</taxon>
        <taxon>Pseudomonadati</taxon>
        <taxon>Pseudomonadota</taxon>
        <taxon>Betaproteobacteria</taxon>
        <taxon>Nitrosomonadales</taxon>
        <taxon>Gallionellaceae</taxon>
        <taxon>Candidatus Nitrotoga</taxon>
    </lineage>
</organism>
<protein>
    <recommendedName>
        <fullName evidence="3">DUF2442 domain-containing protein</fullName>
    </recommendedName>
</protein>
<evidence type="ECO:0008006" key="3">
    <source>
        <dbReference type="Google" id="ProtNLM"/>
    </source>
</evidence>
<evidence type="ECO:0000313" key="1">
    <source>
        <dbReference type="EMBL" id="CAG9931834.1"/>
    </source>
</evidence>
<dbReference type="EMBL" id="OU912926">
    <property type="protein sequence ID" value="CAG9931834.1"/>
    <property type="molecule type" value="Genomic_DNA"/>
</dbReference>
<reference evidence="1 2" key="1">
    <citation type="submission" date="2021-10" db="EMBL/GenBank/DDBJ databases">
        <authorList>
            <person name="Koch H."/>
        </authorList>
    </citation>
    <scope>NUCLEOTIDE SEQUENCE [LARGE SCALE GENOMIC DNA]</scope>
    <source>
        <strain evidence="1">6680</strain>
    </source>
</reference>
<dbReference type="InterPro" id="IPR018841">
    <property type="entry name" value="DUF2442"/>
</dbReference>
<dbReference type="Proteomes" id="UP000839052">
    <property type="component" value="Chromosome"/>
</dbReference>
<accession>A0ABM8YWI8</accession>
<gene>
    <name evidence="1" type="ORF">NTG6680_0581</name>
</gene>
<keyword evidence="2" id="KW-1185">Reference proteome</keyword>
<evidence type="ECO:0000313" key="2">
    <source>
        <dbReference type="Proteomes" id="UP000839052"/>
    </source>
</evidence>
<dbReference type="RefSeq" id="WP_239795881.1">
    <property type="nucleotide sequence ID" value="NZ_OU912926.1"/>
</dbReference>
<sequence>MLGVAISKVEVFLASNKGFWLLLKDEELFVSYIEFPWFKQATLEQITTVEWPTPNHLYWPMLDVDLAVESIRNPSQFPLVAKSINVQRTDKP</sequence>
<proteinExistence type="predicted"/>
<dbReference type="Pfam" id="PF10387">
    <property type="entry name" value="DUF2442"/>
    <property type="match status" value="1"/>
</dbReference>